<dbReference type="EC" id="3.2.2.9" evidence="2"/>
<protein>
    <recommendedName>
        <fullName evidence="2">adenosylhomocysteine nucleosidase</fullName>
        <ecNumber evidence="2">3.2.2.9</ecNumber>
    </recommendedName>
</protein>
<keyword evidence="4" id="KW-0378">Hydrolase</keyword>
<evidence type="ECO:0000259" key="6">
    <source>
        <dbReference type="Pfam" id="PF01048"/>
    </source>
</evidence>
<dbReference type="PANTHER" id="PTHR46832">
    <property type="entry name" value="5'-METHYLTHIOADENOSINE/S-ADENOSYLHOMOCYSTEINE NUCLEOSIDASE"/>
    <property type="match status" value="1"/>
</dbReference>
<keyword evidence="5" id="KW-0486">Methionine biosynthesis</keyword>
<dbReference type="InterPro" id="IPR035994">
    <property type="entry name" value="Nucleoside_phosphorylase_sf"/>
</dbReference>
<dbReference type="GO" id="GO:0009164">
    <property type="term" value="P:nucleoside catabolic process"/>
    <property type="evidence" value="ECO:0007669"/>
    <property type="project" value="InterPro"/>
</dbReference>
<dbReference type="UniPathway" id="UPA00904">
    <property type="reaction ID" value="UER00871"/>
</dbReference>
<gene>
    <name evidence="7" type="primary">mtnN</name>
    <name evidence="7" type="ORF">CPE01_01670</name>
</gene>
<proteinExistence type="predicted"/>
<dbReference type="GO" id="GO:0005829">
    <property type="term" value="C:cytosol"/>
    <property type="evidence" value="ECO:0007669"/>
    <property type="project" value="TreeGrafter"/>
</dbReference>
<dbReference type="GO" id="GO:0008930">
    <property type="term" value="F:methylthioadenosine nucleosidase activity"/>
    <property type="evidence" value="ECO:0007669"/>
    <property type="project" value="InterPro"/>
</dbReference>
<evidence type="ECO:0000256" key="5">
    <source>
        <dbReference type="ARBA" id="ARBA00023167"/>
    </source>
</evidence>
<keyword evidence="8" id="KW-1185">Reference proteome</keyword>
<evidence type="ECO:0000313" key="7">
    <source>
        <dbReference type="EMBL" id="GEK16434.1"/>
    </source>
</evidence>
<dbReference type="CDD" id="cd09008">
    <property type="entry name" value="MTAN"/>
    <property type="match status" value="1"/>
</dbReference>
<comment type="caution">
    <text evidence="7">The sequence shown here is derived from an EMBL/GenBank/DDBJ whole genome shotgun (WGS) entry which is preliminary data.</text>
</comment>
<reference evidence="7 8" key="1">
    <citation type="submission" date="2019-07" db="EMBL/GenBank/DDBJ databases">
        <title>Whole genome shotgun sequence of Cellulomonas persica NBRC 101101.</title>
        <authorList>
            <person name="Hosoyama A."/>
            <person name="Uohara A."/>
            <person name="Ohji S."/>
            <person name="Ichikawa N."/>
        </authorList>
    </citation>
    <scope>NUCLEOTIDE SEQUENCE [LARGE SCALE GENOMIC DNA]</scope>
    <source>
        <strain evidence="7 8">NBRC 101101</strain>
    </source>
</reference>
<dbReference type="GO" id="GO:0019284">
    <property type="term" value="P:L-methionine salvage from S-adenosylmethionine"/>
    <property type="evidence" value="ECO:0007669"/>
    <property type="project" value="TreeGrafter"/>
</dbReference>
<dbReference type="InterPro" id="IPR010049">
    <property type="entry name" value="MTA_SAH_Nsdase"/>
</dbReference>
<dbReference type="EMBL" id="BJUA01000001">
    <property type="protein sequence ID" value="GEK16434.1"/>
    <property type="molecule type" value="Genomic_DNA"/>
</dbReference>
<evidence type="ECO:0000256" key="4">
    <source>
        <dbReference type="ARBA" id="ARBA00022801"/>
    </source>
</evidence>
<evidence type="ECO:0000256" key="2">
    <source>
        <dbReference type="ARBA" id="ARBA00011974"/>
    </source>
</evidence>
<dbReference type="Proteomes" id="UP000321386">
    <property type="component" value="Unassembled WGS sequence"/>
</dbReference>
<dbReference type="PANTHER" id="PTHR46832:SF1">
    <property type="entry name" value="5'-METHYLTHIOADENOSINE_S-ADENOSYLHOMOCYSTEINE NUCLEOSIDASE"/>
    <property type="match status" value="1"/>
</dbReference>
<dbReference type="GO" id="GO:0008782">
    <property type="term" value="F:adenosylhomocysteine nucleosidase activity"/>
    <property type="evidence" value="ECO:0007669"/>
    <property type="project" value="UniProtKB-EC"/>
</dbReference>
<dbReference type="Pfam" id="PF01048">
    <property type="entry name" value="PNP_UDP_1"/>
    <property type="match status" value="1"/>
</dbReference>
<sequence length="262" mass="26252">MSATPDRGTTAGSSHPLDAVVVVAMPVEADAFVAVADEAGAPQEAPAGAEHRVLTLAGRRVLLVRAGIGLVNAASAAAVALAAHPASLLVSGGSAGGLGLGVRVGDVVVGDQHVHTGADARAFGYVLGQVPGMPATYPADATVRTIALATAGTLAPWATAPTQVRVLDGDVVSGDVFVDAERVAGVREAFPQALATDMESAALAQVAHRFGVPFLSVRGISDLCSPVEAGEFATHVDDAADRSAVVVRETLRALAMHPAPVV</sequence>
<dbReference type="GO" id="GO:0019509">
    <property type="term" value="P:L-methionine salvage from methylthioadenosine"/>
    <property type="evidence" value="ECO:0007669"/>
    <property type="project" value="UniProtKB-UniPathway"/>
</dbReference>
<evidence type="ECO:0000256" key="3">
    <source>
        <dbReference type="ARBA" id="ARBA00022605"/>
    </source>
</evidence>
<comment type="pathway">
    <text evidence="1">Amino-acid biosynthesis; L-methionine biosynthesis via salvage pathway; S-methyl-5-thio-alpha-D-ribose 1-phosphate from S-methyl-5'-thioadenosine (hydrolase route): step 1/2.</text>
</comment>
<organism evidence="7 8">
    <name type="scientific">Cellulomonas persica</name>
    <dbReference type="NCBI Taxonomy" id="76861"/>
    <lineage>
        <taxon>Bacteria</taxon>
        <taxon>Bacillati</taxon>
        <taxon>Actinomycetota</taxon>
        <taxon>Actinomycetes</taxon>
        <taxon>Micrococcales</taxon>
        <taxon>Cellulomonadaceae</taxon>
        <taxon>Cellulomonas</taxon>
    </lineage>
</organism>
<keyword evidence="3" id="KW-0028">Amino-acid biosynthesis</keyword>
<dbReference type="SUPFAM" id="SSF53167">
    <property type="entry name" value="Purine and uridine phosphorylases"/>
    <property type="match status" value="1"/>
</dbReference>
<name>A0A510UP58_9CELL</name>
<feature type="domain" description="Nucleoside phosphorylase" evidence="6">
    <location>
        <begin position="19"/>
        <end position="251"/>
    </location>
</feature>
<evidence type="ECO:0000313" key="8">
    <source>
        <dbReference type="Proteomes" id="UP000321386"/>
    </source>
</evidence>
<accession>A0A510UP58</accession>
<dbReference type="AlphaFoldDB" id="A0A510UP58"/>
<dbReference type="RefSeq" id="WP_246783645.1">
    <property type="nucleotide sequence ID" value="NZ_BJUA01000001.1"/>
</dbReference>
<dbReference type="NCBIfam" id="TIGR01704">
    <property type="entry name" value="MTA_SAH-Nsdase"/>
    <property type="match status" value="1"/>
</dbReference>
<dbReference type="InterPro" id="IPR000845">
    <property type="entry name" value="Nucleoside_phosphorylase_d"/>
</dbReference>
<dbReference type="Gene3D" id="3.40.50.1580">
    <property type="entry name" value="Nucleoside phosphorylase domain"/>
    <property type="match status" value="1"/>
</dbReference>
<evidence type="ECO:0000256" key="1">
    <source>
        <dbReference type="ARBA" id="ARBA00004945"/>
    </source>
</evidence>